<gene>
    <name evidence="8" type="ORF">O0V09_10180</name>
</gene>
<dbReference type="GO" id="GO:0071732">
    <property type="term" value="P:cellular response to nitric oxide"/>
    <property type="evidence" value="ECO:0007669"/>
    <property type="project" value="UniProtKB-ARBA"/>
</dbReference>
<evidence type="ECO:0000259" key="7">
    <source>
        <dbReference type="PROSITE" id="PS50887"/>
    </source>
</evidence>
<dbReference type="SMART" id="SM00086">
    <property type="entry name" value="PAC"/>
    <property type="match status" value="1"/>
</dbReference>
<evidence type="ECO:0000256" key="1">
    <source>
        <dbReference type="ARBA" id="ARBA00001946"/>
    </source>
</evidence>
<protein>
    <recommendedName>
        <fullName evidence="2">cyclic-guanylate-specific phosphodiesterase</fullName>
        <ecNumber evidence="2">3.1.4.52</ecNumber>
    </recommendedName>
</protein>
<dbReference type="Gene3D" id="3.30.70.270">
    <property type="match status" value="1"/>
</dbReference>
<dbReference type="FunFam" id="3.20.20.450:FF:000001">
    <property type="entry name" value="Cyclic di-GMP phosphodiesterase yahA"/>
    <property type="match status" value="1"/>
</dbReference>
<dbReference type="InterPro" id="IPR001633">
    <property type="entry name" value="EAL_dom"/>
</dbReference>
<dbReference type="NCBIfam" id="TIGR00229">
    <property type="entry name" value="sensory_box"/>
    <property type="match status" value="1"/>
</dbReference>
<feature type="domain" description="PAC" evidence="5">
    <location>
        <begin position="512"/>
        <end position="564"/>
    </location>
</feature>
<evidence type="ECO:0000256" key="2">
    <source>
        <dbReference type="ARBA" id="ARBA00012282"/>
    </source>
</evidence>
<dbReference type="InterPro" id="IPR029016">
    <property type="entry name" value="GAF-like_dom_sf"/>
</dbReference>
<evidence type="ECO:0000313" key="9">
    <source>
        <dbReference type="Proteomes" id="UP001069090"/>
    </source>
</evidence>
<dbReference type="RefSeq" id="WP_258331715.1">
    <property type="nucleotide sequence ID" value="NZ_JAPTGG010000007.1"/>
</dbReference>
<evidence type="ECO:0000256" key="3">
    <source>
        <dbReference type="ARBA" id="ARBA00022636"/>
    </source>
</evidence>
<dbReference type="InterPro" id="IPR000160">
    <property type="entry name" value="GGDEF_dom"/>
</dbReference>
<reference evidence="8 9" key="1">
    <citation type="submission" date="2022-12" db="EMBL/GenBank/DDBJ databases">
        <title>Dasania phycosphaerae sp. nov., isolated from particulate material of the south coast of Korea.</title>
        <authorList>
            <person name="Jiang Y."/>
        </authorList>
    </citation>
    <scope>NUCLEOTIDE SEQUENCE [LARGE SCALE GENOMIC DNA]</scope>
    <source>
        <strain evidence="8 9">GY-19</strain>
    </source>
</reference>
<dbReference type="EC" id="3.1.4.52" evidence="2"/>
<dbReference type="InterPro" id="IPR000014">
    <property type="entry name" value="PAS"/>
</dbReference>
<dbReference type="SMART" id="SM00267">
    <property type="entry name" value="GGDEF"/>
    <property type="match status" value="1"/>
</dbReference>
<dbReference type="Pfam" id="PF00563">
    <property type="entry name" value="EAL"/>
    <property type="match status" value="1"/>
</dbReference>
<keyword evidence="9" id="KW-1185">Reference proteome</keyword>
<dbReference type="CDD" id="cd01948">
    <property type="entry name" value="EAL"/>
    <property type="match status" value="1"/>
</dbReference>
<dbReference type="InterPro" id="IPR001387">
    <property type="entry name" value="Cro/C1-type_HTH"/>
</dbReference>
<dbReference type="InterPro" id="IPR035965">
    <property type="entry name" value="PAS-like_dom_sf"/>
</dbReference>
<dbReference type="InterPro" id="IPR052155">
    <property type="entry name" value="Biofilm_reg_signaling"/>
</dbReference>
<dbReference type="PROSITE" id="PS50113">
    <property type="entry name" value="PAC"/>
    <property type="match status" value="1"/>
</dbReference>
<dbReference type="Pfam" id="PF13426">
    <property type="entry name" value="PAS_9"/>
    <property type="match status" value="1"/>
</dbReference>
<dbReference type="PANTHER" id="PTHR44757:SF2">
    <property type="entry name" value="BIOFILM ARCHITECTURE MAINTENANCE PROTEIN MBAA"/>
    <property type="match status" value="1"/>
</dbReference>
<dbReference type="PROSITE" id="PS50883">
    <property type="entry name" value="EAL"/>
    <property type="match status" value="1"/>
</dbReference>
<dbReference type="SMART" id="SM00052">
    <property type="entry name" value="EAL"/>
    <property type="match status" value="1"/>
</dbReference>
<comment type="cofactor">
    <cofactor evidence="1">
        <name>Mg(2+)</name>
        <dbReference type="ChEBI" id="CHEBI:18420"/>
    </cofactor>
</comment>
<evidence type="ECO:0000259" key="5">
    <source>
        <dbReference type="PROSITE" id="PS50113"/>
    </source>
</evidence>
<evidence type="ECO:0000259" key="6">
    <source>
        <dbReference type="PROSITE" id="PS50883"/>
    </source>
</evidence>
<dbReference type="Gene3D" id="3.30.450.40">
    <property type="match status" value="2"/>
</dbReference>
<keyword evidence="3" id="KW-0973">c-di-GMP</keyword>
<dbReference type="GO" id="GO:0071111">
    <property type="term" value="F:cyclic-guanylate-specific phosphodiesterase activity"/>
    <property type="evidence" value="ECO:0007669"/>
    <property type="project" value="UniProtKB-EC"/>
</dbReference>
<organism evidence="8 9">
    <name type="scientific">Dasania phycosphaerae</name>
    <dbReference type="NCBI Taxonomy" id="2950436"/>
    <lineage>
        <taxon>Bacteria</taxon>
        <taxon>Pseudomonadati</taxon>
        <taxon>Pseudomonadota</taxon>
        <taxon>Gammaproteobacteria</taxon>
        <taxon>Cellvibrionales</taxon>
        <taxon>Spongiibacteraceae</taxon>
        <taxon>Dasania</taxon>
    </lineage>
</organism>
<dbReference type="InterPro" id="IPR035919">
    <property type="entry name" value="EAL_sf"/>
</dbReference>
<dbReference type="PANTHER" id="PTHR44757">
    <property type="entry name" value="DIGUANYLATE CYCLASE DGCP"/>
    <property type="match status" value="1"/>
</dbReference>
<dbReference type="CDD" id="cd01949">
    <property type="entry name" value="GGDEF"/>
    <property type="match status" value="1"/>
</dbReference>
<dbReference type="InterPro" id="IPR000700">
    <property type="entry name" value="PAS-assoc_C"/>
</dbReference>
<dbReference type="Pfam" id="PF01590">
    <property type="entry name" value="GAF"/>
    <property type="match status" value="1"/>
</dbReference>
<name>A0A9J6RMH9_9GAMM</name>
<dbReference type="InterPro" id="IPR029787">
    <property type="entry name" value="Nucleotide_cyclase"/>
</dbReference>
<dbReference type="AlphaFoldDB" id="A0A9J6RMH9"/>
<dbReference type="Gene3D" id="3.30.450.20">
    <property type="entry name" value="PAS domain"/>
    <property type="match status" value="1"/>
</dbReference>
<dbReference type="EMBL" id="JAPTGG010000007">
    <property type="protein sequence ID" value="MCZ0865570.1"/>
    <property type="molecule type" value="Genomic_DNA"/>
</dbReference>
<sequence>MSKSDSVYVDCLSHALRALRLSVPLSIAELSGFIDVAEVKIKDFEKGKDSLSEDEVKRMSRFLESQRHSKLPTSNNENHELLQKRIVKQNEAMRFLSKHDAINQGDLKNAIELICETAAKTMQNEFTGVWLLNDKRDFLEAIDEYVLSRNSHEPEDHYNKDQFPEWFKSFNGQRNVITDSTINNYEDDEFDEEREKWGIEATIETNIFFEGEIVGIIANEDNKPRQWHGDEISFHTQLSDLVSRVLTNKKSRELSQQLNDQRERVSKQQHLVMDIIRHPAVVAGDIDKAFDYICINVSRLLQSSVSIGLIDKASNVLVTRSAYDHNGQGLLPKKQCYDLPLADVPVYKNALINDRFITASNVNDDPRYAELAHIEMIDKNIISSVDAGVREGGELVGVLTVDSYVQKSWHSDEQTFIGEVTEQISQCLANQKSRQAEHQLYRLSRAVESSTSALVVVNDALAVIYGNSKAQELLDRQGVSLVGLSLRDIAVSKDSASEHFHLLNAIAKKKNWRGELELMSKDGESRWLLATLSPMNSKADTVNEFVLVCDDVSELKAAHKEMERMAFYDSLTGLVNRRLYKERLSQSILSAQRYQTELAVLFLDLDRFKLINDTLGHEVGDQLLKEVASCLESCVGEGDTVARLGGDEFTILLNDVAGRDAVIETAKKIIAAVRSPIVIGQETISVTTSIGISLFPENCEEGSQLMKMADMAMYNAKTKGRNSFDFYHKNLDIFSKERLGLEHDLRQALDNKEFIIHYQPIINSKTQRITSVEALIRWQHPSKGLIQPLDFIPIAEDIGIINDIGAWVLLKACTDLKAMQQLQPQLKMSVNLAASQFNAVNFVEKIAEALLAAEVSGESLILEITESMLIQDIEHSVEVLHNIRAQGVSISIDDFGTGYSSLGYLKRLPIDNIKIDKTFVEHIHTDKHDCDLTTAVIDMAHSLKLNVIAEGVEQQAQEDILSQHGCEYYQGFLYAHPCGVDDMNSLLQGRIEGELSINPGNVSNL</sequence>
<comment type="caution">
    <text evidence="8">The sequence shown here is derived from an EMBL/GenBank/DDBJ whole genome shotgun (WGS) entry which is preliminary data.</text>
</comment>
<dbReference type="NCBIfam" id="TIGR00254">
    <property type="entry name" value="GGDEF"/>
    <property type="match status" value="1"/>
</dbReference>
<dbReference type="FunFam" id="3.30.70.270:FF:000001">
    <property type="entry name" value="Diguanylate cyclase domain protein"/>
    <property type="match status" value="1"/>
</dbReference>
<proteinExistence type="predicted"/>
<dbReference type="CDD" id="cd00130">
    <property type="entry name" value="PAS"/>
    <property type="match status" value="1"/>
</dbReference>
<evidence type="ECO:0000256" key="4">
    <source>
        <dbReference type="ARBA" id="ARBA00051114"/>
    </source>
</evidence>
<dbReference type="Proteomes" id="UP001069090">
    <property type="component" value="Unassembled WGS sequence"/>
</dbReference>
<dbReference type="PROSITE" id="PS50887">
    <property type="entry name" value="GGDEF"/>
    <property type="match status" value="1"/>
</dbReference>
<dbReference type="InterPro" id="IPR001610">
    <property type="entry name" value="PAC"/>
</dbReference>
<evidence type="ECO:0000313" key="8">
    <source>
        <dbReference type="EMBL" id="MCZ0865570.1"/>
    </source>
</evidence>
<feature type="domain" description="GGDEF" evidence="7">
    <location>
        <begin position="596"/>
        <end position="729"/>
    </location>
</feature>
<dbReference type="SUPFAM" id="SSF55073">
    <property type="entry name" value="Nucleotide cyclase"/>
    <property type="match status" value="1"/>
</dbReference>
<feature type="domain" description="EAL" evidence="6">
    <location>
        <begin position="738"/>
        <end position="991"/>
    </location>
</feature>
<dbReference type="InterPro" id="IPR003018">
    <property type="entry name" value="GAF"/>
</dbReference>
<dbReference type="InterPro" id="IPR043128">
    <property type="entry name" value="Rev_trsase/Diguanyl_cyclase"/>
</dbReference>
<dbReference type="CDD" id="cd00093">
    <property type="entry name" value="HTH_XRE"/>
    <property type="match status" value="1"/>
</dbReference>
<dbReference type="SUPFAM" id="SSF55781">
    <property type="entry name" value="GAF domain-like"/>
    <property type="match status" value="2"/>
</dbReference>
<dbReference type="SUPFAM" id="SSF55785">
    <property type="entry name" value="PYP-like sensor domain (PAS domain)"/>
    <property type="match status" value="1"/>
</dbReference>
<dbReference type="Gene3D" id="3.20.20.450">
    <property type="entry name" value="EAL domain"/>
    <property type="match status" value="1"/>
</dbReference>
<accession>A0A9J6RMH9</accession>
<dbReference type="SMART" id="SM00065">
    <property type="entry name" value="GAF"/>
    <property type="match status" value="2"/>
</dbReference>
<dbReference type="Pfam" id="PF00990">
    <property type="entry name" value="GGDEF"/>
    <property type="match status" value="1"/>
</dbReference>
<dbReference type="SUPFAM" id="SSF141868">
    <property type="entry name" value="EAL domain-like"/>
    <property type="match status" value="1"/>
</dbReference>
<comment type="catalytic activity">
    <reaction evidence="4">
        <text>3',3'-c-di-GMP + H2O = 5'-phosphoguanylyl(3'-&gt;5')guanosine + H(+)</text>
        <dbReference type="Rhea" id="RHEA:24902"/>
        <dbReference type="ChEBI" id="CHEBI:15377"/>
        <dbReference type="ChEBI" id="CHEBI:15378"/>
        <dbReference type="ChEBI" id="CHEBI:58754"/>
        <dbReference type="ChEBI" id="CHEBI:58805"/>
        <dbReference type="EC" id="3.1.4.52"/>
    </reaction>
    <physiologicalReaction direction="left-to-right" evidence="4">
        <dbReference type="Rhea" id="RHEA:24903"/>
    </physiologicalReaction>
</comment>